<protein>
    <submittedName>
        <fullName evidence="1">Uncharacterized protein</fullName>
    </submittedName>
</protein>
<sequence>MCITRRFAAAASVLLLLFLQLPSDQSAFSSSWFSSKKKPQVPELEKIPLAVRKSTSFDIDSTEILSNSHGRELVETAKHQTAEHSCWHAAYKSLFLSCRDVLQHEEKKMRMALWFTDCFLRVSGQAPLPSCNADIPVRECVESLNDHTSRILLAFFINSAEMCHHIQSEAFKLETENVVNDLKNSAQMVASRLKNMQRSSEAIFAKSADTIDVQRAMQDEHAALQENVEKMQESIAERIGMLKVYAAEMNEQLEDVTLFQEQLFEQQEKIAHEQKLLADAFAREVVSLVNKADDIEENVVKSLAGQEELLAGQQVALQGMDSLHKLQETAFEESSTSLQAIANESRKNHLEFQKWQKELDSKNKVLLEDSISTLSAQEDFVAKQNVIYKSIEQLVTLYNFFVFEARALITILFYSLAVIIIMMVTVTNETARARIPLYCGKACLESTTDFLLLFAFHCQAKKLVHTFFIAYICSAKKFKETFSKRLTVIVPMLVFHA</sequence>
<accession>A0ACC2B007</accession>
<reference evidence="2" key="1">
    <citation type="journal article" date="2024" name="Proc. Natl. Acad. Sci. U.S.A.">
        <title>Extraordinary preservation of gene collinearity over three hundred million years revealed in homosporous lycophytes.</title>
        <authorList>
            <person name="Li C."/>
            <person name="Wickell D."/>
            <person name="Kuo L.Y."/>
            <person name="Chen X."/>
            <person name="Nie B."/>
            <person name="Liao X."/>
            <person name="Peng D."/>
            <person name="Ji J."/>
            <person name="Jenkins J."/>
            <person name="Williams M."/>
            <person name="Shu S."/>
            <person name="Plott C."/>
            <person name="Barry K."/>
            <person name="Rajasekar S."/>
            <person name="Grimwood J."/>
            <person name="Han X."/>
            <person name="Sun S."/>
            <person name="Hou Z."/>
            <person name="He W."/>
            <person name="Dai G."/>
            <person name="Sun C."/>
            <person name="Schmutz J."/>
            <person name="Leebens-Mack J.H."/>
            <person name="Li F.W."/>
            <person name="Wang L."/>
        </authorList>
    </citation>
    <scope>NUCLEOTIDE SEQUENCE [LARGE SCALE GENOMIC DNA]</scope>
    <source>
        <strain evidence="2">cv. PW_Plant_1</strain>
    </source>
</reference>
<organism evidence="1 2">
    <name type="scientific">Diphasiastrum complanatum</name>
    <name type="common">Issler's clubmoss</name>
    <name type="synonym">Lycopodium complanatum</name>
    <dbReference type="NCBI Taxonomy" id="34168"/>
    <lineage>
        <taxon>Eukaryota</taxon>
        <taxon>Viridiplantae</taxon>
        <taxon>Streptophyta</taxon>
        <taxon>Embryophyta</taxon>
        <taxon>Tracheophyta</taxon>
        <taxon>Lycopodiopsida</taxon>
        <taxon>Lycopodiales</taxon>
        <taxon>Lycopodiaceae</taxon>
        <taxon>Lycopodioideae</taxon>
        <taxon>Diphasiastrum</taxon>
    </lineage>
</organism>
<dbReference type="Proteomes" id="UP001162992">
    <property type="component" value="Chromosome 18"/>
</dbReference>
<comment type="caution">
    <text evidence="1">The sequence shown here is derived from an EMBL/GenBank/DDBJ whole genome shotgun (WGS) entry which is preliminary data.</text>
</comment>
<evidence type="ECO:0000313" key="2">
    <source>
        <dbReference type="Proteomes" id="UP001162992"/>
    </source>
</evidence>
<evidence type="ECO:0000313" key="1">
    <source>
        <dbReference type="EMBL" id="KAJ7523123.1"/>
    </source>
</evidence>
<name>A0ACC2B007_DIPCM</name>
<gene>
    <name evidence="1" type="ORF">O6H91_18G038600</name>
</gene>
<proteinExistence type="predicted"/>
<dbReference type="EMBL" id="CM055109">
    <property type="protein sequence ID" value="KAJ7523123.1"/>
    <property type="molecule type" value="Genomic_DNA"/>
</dbReference>
<keyword evidence="2" id="KW-1185">Reference proteome</keyword>